<evidence type="ECO:0000259" key="4">
    <source>
        <dbReference type="Pfam" id="PF13962"/>
    </source>
</evidence>
<evidence type="ECO:0000313" key="5">
    <source>
        <dbReference type="EMBL" id="RHN79550.1"/>
    </source>
</evidence>
<feature type="domain" description="PGG" evidence="4">
    <location>
        <begin position="284"/>
        <end position="408"/>
    </location>
</feature>
<evidence type="ECO:0000256" key="3">
    <source>
        <dbReference type="SAM" id="Phobius"/>
    </source>
</evidence>
<feature type="transmembrane region" description="Helical" evidence="3">
    <location>
        <begin position="290"/>
        <end position="307"/>
    </location>
</feature>
<keyword evidence="3" id="KW-0472">Membrane</keyword>
<dbReference type="GO" id="GO:0005886">
    <property type="term" value="C:plasma membrane"/>
    <property type="evidence" value="ECO:0007669"/>
    <property type="project" value="UniProtKB-SubCell"/>
</dbReference>
<dbReference type="EMBL" id="PSQE01000001">
    <property type="protein sequence ID" value="RHN79550.1"/>
    <property type="molecule type" value="Genomic_DNA"/>
</dbReference>
<accession>A0A396JMN2</accession>
<proteinExistence type="predicted"/>
<feature type="transmembrane region" description="Helical" evidence="3">
    <location>
        <begin position="373"/>
        <end position="394"/>
    </location>
</feature>
<evidence type="ECO:0000256" key="1">
    <source>
        <dbReference type="ARBA" id="ARBA00004413"/>
    </source>
</evidence>
<dbReference type="InterPro" id="IPR026961">
    <property type="entry name" value="PGG_dom"/>
</dbReference>
<organism evidence="5">
    <name type="scientific">Medicago truncatula</name>
    <name type="common">Barrel medic</name>
    <name type="synonym">Medicago tribuloides</name>
    <dbReference type="NCBI Taxonomy" id="3880"/>
    <lineage>
        <taxon>Eukaryota</taxon>
        <taxon>Viridiplantae</taxon>
        <taxon>Streptophyta</taxon>
        <taxon>Embryophyta</taxon>
        <taxon>Tracheophyta</taxon>
        <taxon>Spermatophyta</taxon>
        <taxon>Magnoliopsida</taxon>
        <taxon>eudicotyledons</taxon>
        <taxon>Gunneridae</taxon>
        <taxon>Pentapetalae</taxon>
        <taxon>rosids</taxon>
        <taxon>fabids</taxon>
        <taxon>Fabales</taxon>
        <taxon>Fabaceae</taxon>
        <taxon>Papilionoideae</taxon>
        <taxon>50 kb inversion clade</taxon>
        <taxon>NPAAA clade</taxon>
        <taxon>Hologalegina</taxon>
        <taxon>IRL clade</taxon>
        <taxon>Trifolieae</taxon>
        <taxon>Medicago</taxon>
    </lineage>
</organism>
<dbReference type="PROSITE" id="PS50297">
    <property type="entry name" value="ANK_REP_REGION"/>
    <property type="match status" value="1"/>
</dbReference>
<feature type="transmembrane region" description="Helical" evidence="3">
    <location>
        <begin position="406"/>
        <end position="428"/>
    </location>
</feature>
<feature type="transmembrane region" description="Helical" evidence="3">
    <location>
        <begin position="343"/>
        <end position="361"/>
    </location>
</feature>
<dbReference type="SMART" id="SM00248">
    <property type="entry name" value="ANK"/>
    <property type="match status" value="6"/>
</dbReference>
<comment type="caution">
    <text evidence="5">The sequence shown here is derived from an EMBL/GenBank/DDBJ whole genome shotgun (WGS) entry which is preliminary data.</text>
</comment>
<dbReference type="Pfam" id="PF12796">
    <property type="entry name" value="Ank_2"/>
    <property type="match status" value="2"/>
</dbReference>
<dbReference type="SUPFAM" id="SSF48403">
    <property type="entry name" value="Ankyrin repeat"/>
    <property type="match status" value="1"/>
</dbReference>
<dbReference type="InterPro" id="IPR002110">
    <property type="entry name" value="Ankyrin_rpt"/>
</dbReference>
<dbReference type="Gene3D" id="1.25.40.20">
    <property type="entry name" value="Ankyrin repeat-containing domain"/>
    <property type="match status" value="1"/>
</dbReference>
<keyword evidence="3" id="KW-1133">Transmembrane helix</keyword>
<dbReference type="PANTHER" id="PTHR24128:SF24">
    <property type="entry name" value="ANKYRIN REPEAT PROTEIN"/>
    <property type="match status" value="1"/>
</dbReference>
<dbReference type="Proteomes" id="UP000265566">
    <property type="component" value="Chromosome 1"/>
</dbReference>
<sequence>MNTNGIYCFNRLKGAAEAGDIDLLYTVIQDDPYILERIDLIPFVETPLHTAASMGHLQFATEIMNLKPSYAWKLNQQGFSPIHLAMQNGQKSFVSQFVNINKELVRVQGREGLTALHFASQIGEVDLLAKFLLVCPNSIRDVTVRCETALHIAIKNEQYEALQVLVGWLETNKQRGAVELENGILNKRDDAGNTILHVSALSIEPQKLLLLLSTGINFEAKNLENKTALDIASTPKIKSILLRAGAKSSMEVADAPTLAHMLRSKKTTMYKLLIQTIRIRSDMTEEQRNIWLIVAALIATTMYESALTPPGGVYPSSAGDNSLNITSSNSTISSTQGNVGKSVLSEAIFCLFSVSNMLSFYTSITTIIIMTSSVMQCMVVYMLMYWFSLCYMISMLKISPAYASAIFVKIPFVVLITGPFVCLTFVVYSKLQHERNAKKLDRS</sequence>
<dbReference type="PROSITE" id="PS50088">
    <property type="entry name" value="ANK_REPEAT"/>
    <property type="match status" value="1"/>
</dbReference>
<protein>
    <submittedName>
        <fullName evidence="5">Putative ankyrin repeat-containing domain, PGG domain-containing protein</fullName>
    </submittedName>
</protein>
<reference evidence="5" key="1">
    <citation type="journal article" date="2018" name="Nat. Plants">
        <title>Whole-genome landscape of Medicago truncatula symbiotic genes.</title>
        <authorList>
            <person name="Pecrix Y."/>
            <person name="Gamas P."/>
            <person name="Carrere S."/>
        </authorList>
    </citation>
    <scope>NUCLEOTIDE SEQUENCE</scope>
    <source>
        <tissue evidence="5">Leaves</tissue>
    </source>
</reference>
<dbReference type="OrthoDB" id="1434257at2759"/>
<name>A0A396JMN2_MEDTR</name>
<dbReference type="PANTHER" id="PTHR24128">
    <property type="entry name" value="HOMEOBOX PROTEIN WARIAI"/>
    <property type="match status" value="1"/>
</dbReference>
<evidence type="ECO:0000256" key="2">
    <source>
        <dbReference type="PROSITE-ProRule" id="PRU00023"/>
    </source>
</evidence>
<comment type="subcellular location">
    <subcellularLocation>
        <location evidence="1">Cell membrane</location>
        <topology evidence="1">Peripheral membrane protein</topology>
        <orientation evidence="1">Cytoplasmic side</orientation>
    </subcellularLocation>
</comment>
<dbReference type="AlphaFoldDB" id="A0A396JMN2"/>
<feature type="repeat" description="ANK" evidence="2">
    <location>
        <begin position="111"/>
        <end position="133"/>
    </location>
</feature>
<dbReference type="Pfam" id="PF13962">
    <property type="entry name" value="PGG"/>
    <property type="match status" value="1"/>
</dbReference>
<gene>
    <name evidence="5" type="ORF">MtrunA17_Chr1g0178581</name>
</gene>
<dbReference type="Gramene" id="rna3356">
    <property type="protein sequence ID" value="RHN79550.1"/>
    <property type="gene ID" value="gene3356"/>
</dbReference>
<dbReference type="InterPro" id="IPR036770">
    <property type="entry name" value="Ankyrin_rpt-contain_sf"/>
</dbReference>
<keyword evidence="2" id="KW-0040">ANK repeat</keyword>
<keyword evidence="3" id="KW-0812">Transmembrane</keyword>